<protein>
    <submittedName>
        <fullName evidence="3">Uncharacterized protein</fullName>
    </submittedName>
</protein>
<reference evidence="3 4" key="1">
    <citation type="submission" date="2014-06" db="EMBL/GenBank/DDBJ databases">
        <authorList>
            <person name="Swart Estienne"/>
        </authorList>
    </citation>
    <scope>NUCLEOTIDE SEQUENCE [LARGE SCALE GENOMIC DNA]</scope>
    <source>
        <strain evidence="3 4">130c</strain>
    </source>
</reference>
<dbReference type="Proteomes" id="UP000039865">
    <property type="component" value="Unassembled WGS sequence"/>
</dbReference>
<feature type="transmembrane region" description="Helical" evidence="2">
    <location>
        <begin position="38"/>
        <end position="56"/>
    </location>
</feature>
<feature type="coiled-coil region" evidence="1">
    <location>
        <begin position="6"/>
        <end position="33"/>
    </location>
</feature>
<keyword evidence="4" id="KW-1185">Reference proteome</keyword>
<organism evidence="3 4">
    <name type="scientific">Stylonychia lemnae</name>
    <name type="common">Ciliate</name>
    <dbReference type="NCBI Taxonomy" id="5949"/>
    <lineage>
        <taxon>Eukaryota</taxon>
        <taxon>Sar</taxon>
        <taxon>Alveolata</taxon>
        <taxon>Ciliophora</taxon>
        <taxon>Intramacronucleata</taxon>
        <taxon>Spirotrichea</taxon>
        <taxon>Stichotrichia</taxon>
        <taxon>Sporadotrichida</taxon>
        <taxon>Oxytrichidae</taxon>
        <taxon>Stylonychinae</taxon>
        <taxon>Stylonychia</taxon>
    </lineage>
</organism>
<dbReference type="InParanoid" id="A0A078A9P5"/>
<feature type="transmembrane region" description="Helical" evidence="2">
    <location>
        <begin position="423"/>
        <end position="446"/>
    </location>
</feature>
<dbReference type="AlphaFoldDB" id="A0A078A9P5"/>
<name>A0A078A9P5_STYLE</name>
<dbReference type="OrthoDB" id="293555at2759"/>
<keyword evidence="2" id="KW-0812">Transmembrane</keyword>
<evidence type="ECO:0000256" key="2">
    <source>
        <dbReference type="SAM" id="Phobius"/>
    </source>
</evidence>
<sequence>MVIKEYEAAQKELDDYEKQTDDLEQSCDRLLDYFVRFFIYHILYFVVLGPFTFIILRIFETKELMINMGFYGISRSYLMQTSQWLSLIIPLYLHIFDNEKGQLSQTMLIVALVQVLLRCMIVAVRYATTVSSTLKIQQERILTRSELESEWITSGWMEIKPVLLDKEIKSCMIRNEVENVFFKIKFFSKVSNEVRNKLLDYNFSRESTYDMKKERQMYKQYQKIFLQESNKQTLKSSKRSEKHIIQVGDDQSIRLTQLEAPNKEDLYTLYPGRLVFRELFLKSKHFVNSYTLIHFIPLRLIQSILPLIIEFQEDQAAENVDKISQKYYNQTFWIYNILLLYFNTFIWSLNIYFLAIGNQDMKRRLVAMYQCEANLEPNRYKIKEKYRNFTLINYFDAKSLLSWMDMRMMYLDMGQRFFVRFKAFATIYLIFYSLVGGLFLAWYFVLYEQHNIQFSLILTVGLDLIIVFLILYELFNVGAKINSISNNHLLRLSEIKSIMQRILQEWDYSITSQETRDALLNNTYRDAFLYFQYKIEDVGEKYGKRMIKQSMSVIDSIQERLQKEIQFNPITILGIPLNMTIINAIRTSFISLVFAMINFKLKII</sequence>
<keyword evidence="2" id="KW-1133">Transmembrane helix</keyword>
<keyword evidence="2" id="KW-0472">Membrane</keyword>
<feature type="transmembrane region" description="Helical" evidence="2">
    <location>
        <begin position="452"/>
        <end position="475"/>
    </location>
</feature>
<keyword evidence="1" id="KW-0175">Coiled coil</keyword>
<evidence type="ECO:0000313" key="4">
    <source>
        <dbReference type="Proteomes" id="UP000039865"/>
    </source>
</evidence>
<proteinExistence type="predicted"/>
<feature type="transmembrane region" description="Helical" evidence="2">
    <location>
        <begin position="332"/>
        <end position="355"/>
    </location>
</feature>
<dbReference type="EMBL" id="CCKQ01006230">
    <property type="protein sequence ID" value="CDW77518.1"/>
    <property type="molecule type" value="Genomic_DNA"/>
</dbReference>
<evidence type="ECO:0000256" key="1">
    <source>
        <dbReference type="SAM" id="Coils"/>
    </source>
</evidence>
<accession>A0A078A9P5</accession>
<evidence type="ECO:0000313" key="3">
    <source>
        <dbReference type="EMBL" id="CDW77518.1"/>
    </source>
</evidence>
<dbReference type="OMA" id="MKEVYFE"/>
<gene>
    <name evidence="3" type="primary">Contig13026.g13888</name>
    <name evidence="3" type="ORF">STYLEM_6481</name>
</gene>